<dbReference type="Pfam" id="PF04773">
    <property type="entry name" value="FecR"/>
    <property type="match status" value="1"/>
</dbReference>
<evidence type="ECO:0000313" key="4">
    <source>
        <dbReference type="EMBL" id="MFD2036280.1"/>
    </source>
</evidence>
<dbReference type="Gene3D" id="2.60.120.1440">
    <property type="match status" value="1"/>
</dbReference>
<reference evidence="5" key="1">
    <citation type="journal article" date="2019" name="Int. J. Syst. Evol. Microbiol.">
        <title>The Global Catalogue of Microorganisms (GCM) 10K type strain sequencing project: providing services to taxonomists for standard genome sequencing and annotation.</title>
        <authorList>
            <consortium name="The Broad Institute Genomics Platform"/>
            <consortium name="The Broad Institute Genome Sequencing Center for Infectious Disease"/>
            <person name="Wu L."/>
            <person name="Ma J."/>
        </authorList>
    </citation>
    <scope>NUCLEOTIDE SEQUENCE [LARGE SCALE GENOMIC DNA]</scope>
    <source>
        <strain evidence="5">CGMCC 1.15180</strain>
    </source>
</reference>
<dbReference type="InterPro" id="IPR006860">
    <property type="entry name" value="FecR"/>
</dbReference>
<proteinExistence type="predicted"/>
<dbReference type="RefSeq" id="WP_376887308.1">
    <property type="nucleotide sequence ID" value="NZ_JBHUHR010000039.1"/>
</dbReference>
<comment type="caution">
    <text evidence="4">The sequence shown here is derived from an EMBL/GenBank/DDBJ whole genome shotgun (WGS) entry which is preliminary data.</text>
</comment>
<evidence type="ECO:0000256" key="1">
    <source>
        <dbReference type="SAM" id="Phobius"/>
    </source>
</evidence>
<gene>
    <name evidence="4" type="ORF">ACFSKL_15865</name>
</gene>
<feature type="domain" description="FecR protein" evidence="2">
    <location>
        <begin position="169"/>
        <end position="260"/>
    </location>
</feature>
<evidence type="ECO:0000313" key="5">
    <source>
        <dbReference type="Proteomes" id="UP001597361"/>
    </source>
</evidence>
<dbReference type="EMBL" id="JBHUHR010000039">
    <property type="protein sequence ID" value="MFD2036280.1"/>
    <property type="molecule type" value="Genomic_DNA"/>
</dbReference>
<protein>
    <submittedName>
        <fullName evidence="4">FecR family protein</fullName>
    </submittedName>
</protein>
<dbReference type="InterPro" id="IPR012373">
    <property type="entry name" value="Ferrdict_sens_TM"/>
</dbReference>
<sequence length="380" mass="42956">MKEDKFYTLLIKFFSSDLTGSERKQLDEFLLDKKNQEEFAKLALLNKKTHELLHDQNTDKEAVFERLVGKQPKNRIFDPKVLLRYAAVFLIVLMAGYGWYSKVSVHGVFDSQEVITLRMSDELVKTIDDGDNLAFQTNTGVAISQVGDTIKYSSAFEATEVVYHDLLVPHGKTAALQLSDGSEIILNSGSSLRFPENFRKGGNREVYLTGEAFFKVSEDSSRPFIVNADNVNIRVLGTHFNVNSYNGNNSIETILVEGKVGLYMNDEGYSEESTVVLLPGMRGRSNVGNGSFVVDKVNVKPYTAWLEGELIFQSETFSKITQVLERKYAVEIDLKDERLSQQKFVAKFKEESLDQILESLQASYPFNYKIIGKNKIVITK</sequence>
<keyword evidence="5" id="KW-1185">Reference proteome</keyword>
<evidence type="ECO:0000259" key="3">
    <source>
        <dbReference type="Pfam" id="PF16344"/>
    </source>
</evidence>
<dbReference type="Gene3D" id="3.55.50.30">
    <property type="match status" value="1"/>
</dbReference>
<dbReference type="PANTHER" id="PTHR30273">
    <property type="entry name" value="PERIPLASMIC SIGNAL SENSOR AND SIGMA FACTOR ACTIVATOR FECR-RELATED"/>
    <property type="match status" value="1"/>
</dbReference>
<accession>A0ABW4VRQ0</accession>
<dbReference type="Pfam" id="PF16344">
    <property type="entry name" value="FecR_C"/>
    <property type="match status" value="1"/>
</dbReference>
<name>A0ABW4VRQ0_9BACT</name>
<feature type="domain" description="Protein FecR C-terminal" evidence="3">
    <location>
        <begin position="309"/>
        <end position="377"/>
    </location>
</feature>
<keyword evidence="1" id="KW-0812">Transmembrane</keyword>
<dbReference type="PANTHER" id="PTHR30273:SF2">
    <property type="entry name" value="PROTEIN FECR"/>
    <property type="match status" value="1"/>
</dbReference>
<dbReference type="InterPro" id="IPR032508">
    <property type="entry name" value="FecR_C"/>
</dbReference>
<feature type="transmembrane region" description="Helical" evidence="1">
    <location>
        <begin position="81"/>
        <end position="100"/>
    </location>
</feature>
<organism evidence="4 5">
    <name type="scientific">Belliella marina</name>
    <dbReference type="NCBI Taxonomy" id="1644146"/>
    <lineage>
        <taxon>Bacteria</taxon>
        <taxon>Pseudomonadati</taxon>
        <taxon>Bacteroidota</taxon>
        <taxon>Cytophagia</taxon>
        <taxon>Cytophagales</taxon>
        <taxon>Cyclobacteriaceae</taxon>
        <taxon>Belliella</taxon>
    </lineage>
</organism>
<dbReference type="PIRSF" id="PIRSF018266">
    <property type="entry name" value="FecR"/>
    <property type="match status" value="1"/>
</dbReference>
<keyword evidence="1" id="KW-1133">Transmembrane helix</keyword>
<evidence type="ECO:0000259" key="2">
    <source>
        <dbReference type="Pfam" id="PF04773"/>
    </source>
</evidence>
<dbReference type="Proteomes" id="UP001597361">
    <property type="component" value="Unassembled WGS sequence"/>
</dbReference>
<keyword evidence="1" id="KW-0472">Membrane</keyword>